<evidence type="ECO:0000256" key="3">
    <source>
        <dbReference type="ARBA" id="ARBA00008663"/>
    </source>
</evidence>
<dbReference type="SUPFAM" id="SSF50800">
    <property type="entry name" value="PK beta-barrel domain-like"/>
    <property type="match status" value="1"/>
</dbReference>
<dbReference type="Pfam" id="PF00224">
    <property type="entry name" value="PK"/>
    <property type="match status" value="2"/>
</dbReference>
<dbReference type="EC" id="2.7.1.40" evidence="4"/>
<feature type="domain" description="Pyruvate kinase barrel" evidence="14">
    <location>
        <begin position="329"/>
        <end position="571"/>
    </location>
</feature>
<dbReference type="GO" id="GO:0030955">
    <property type="term" value="F:potassium ion binding"/>
    <property type="evidence" value="ECO:0007669"/>
    <property type="project" value="InterPro"/>
</dbReference>
<proteinExistence type="inferred from homology"/>
<sequence>MNEFTNNERILLGNMLFNIYQSMVESIERTRTQFPLLCHEESRDNLLAYLYVKEIMSADLIQAIEDEGLSSIYGHESHIISNLELLLRHLQVAAFQGTDAKKITRQQAQRLVAERARTVLGEGRHSRQTRIMVTLDEQLINEPETIEQLLLYGMDIARINCAHNSPEIWEKIIESVRQAEGRLQEKQQWEKRCYIYMDLPGPKIRIHNIVFNVHPVKLSVRKDEYGQPIQPVTGFLYLHTPSCLPPEQSDVSFVLEAATNENVRLVSGDELSFIDARGRKRRLKVIDVITPSCFKVELSNTAYIQEGTWFKHKRFSLLLQSVAPIPMKAFVKKGTRLQIYFDQAHLEAAKTDDAVKLTTTLPKALRNVRVGHRLYLDDGKIFARIQNVTSKYIEAKVISTGRKTKTIKQGIGINLPDSLIHLTVSSLTERDLKYIPFISKHADMIGLSFVHVPHDVEKLHHALTEHGAPHLTIIAKIETRAALHNLARILLEGLKLPSFGVMIARGDLAIEVGFENMSVVQHEILALCQAAHLPVIWATQVLENLAKKGMPARSEISDVSLGQKAQCVMLNKGPYIVEAVKMLANVLEREEAHPQKRAKAIARYMDQHGVFRY</sequence>
<evidence type="ECO:0000256" key="12">
    <source>
        <dbReference type="ARBA" id="ARBA00023152"/>
    </source>
</evidence>
<evidence type="ECO:0000313" key="15">
    <source>
        <dbReference type="EMBL" id="MBA2875683.1"/>
    </source>
</evidence>
<comment type="similarity">
    <text evidence="3">Belongs to the pyruvate kinase family.</text>
</comment>
<evidence type="ECO:0000256" key="9">
    <source>
        <dbReference type="ARBA" id="ARBA00022777"/>
    </source>
</evidence>
<keyword evidence="9 15" id="KW-0418">Kinase</keyword>
<dbReference type="GO" id="GO:0004743">
    <property type="term" value="F:pyruvate kinase activity"/>
    <property type="evidence" value="ECO:0007669"/>
    <property type="project" value="UniProtKB-EC"/>
</dbReference>
<protein>
    <recommendedName>
        <fullName evidence="5">Pyruvate kinase</fullName>
        <ecNumber evidence="4">2.7.1.40</ecNumber>
    </recommendedName>
</protein>
<organism evidence="15 16">
    <name type="scientific">Thermaerobacillus caldiproteolyticus</name>
    <dbReference type="NCBI Taxonomy" id="247480"/>
    <lineage>
        <taxon>Bacteria</taxon>
        <taxon>Bacillati</taxon>
        <taxon>Bacillota</taxon>
        <taxon>Bacilli</taxon>
        <taxon>Bacillales</taxon>
        <taxon>Anoxybacillaceae</taxon>
        <taxon>Thermaerobacillus</taxon>
    </lineage>
</organism>
<dbReference type="Gene3D" id="3.20.20.60">
    <property type="entry name" value="Phosphoenolpyruvate-binding domains"/>
    <property type="match status" value="2"/>
</dbReference>
<dbReference type="InterPro" id="IPR015806">
    <property type="entry name" value="Pyrv_Knase_insert_dom_sf"/>
</dbReference>
<dbReference type="InterPro" id="IPR001697">
    <property type="entry name" value="Pyr_Knase"/>
</dbReference>
<dbReference type="GO" id="GO:0000287">
    <property type="term" value="F:magnesium ion binding"/>
    <property type="evidence" value="ECO:0007669"/>
    <property type="project" value="InterPro"/>
</dbReference>
<comment type="pathway">
    <text evidence="2">Carbohydrate degradation; glycolysis; pyruvate from D-glyceraldehyde 3-phosphate: step 5/5.</text>
</comment>
<dbReference type="PANTHER" id="PTHR11817">
    <property type="entry name" value="PYRUVATE KINASE"/>
    <property type="match status" value="1"/>
</dbReference>
<dbReference type="UniPathway" id="UPA00109">
    <property type="reaction ID" value="UER00188"/>
</dbReference>
<dbReference type="GO" id="GO:0005524">
    <property type="term" value="F:ATP binding"/>
    <property type="evidence" value="ECO:0007669"/>
    <property type="project" value="UniProtKB-KW"/>
</dbReference>
<evidence type="ECO:0000256" key="11">
    <source>
        <dbReference type="ARBA" id="ARBA00022842"/>
    </source>
</evidence>
<keyword evidence="12" id="KW-0324">Glycolysis</keyword>
<accession>A0A7V9Z842</accession>
<keyword evidence="11" id="KW-0460">Magnesium</keyword>
<evidence type="ECO:0000259" key="14">
    <source>
        <dbReference type="Pfam" id="PF00224"/>
    </source>
</evidence>
<gene>
    <name evidence="15" type="ORF">HNR31_002473</name>
</gene>
<comment type="cofactor">
    <cofactor evidence="1">
        <name>K(+)</name>
        <dbReference type="ChEBI" id="CHEBI:29103"/>
    </cofactor>
</comment>
<evidence type="ECO:0000256" key="13">
    <source>
        <dbReference type="ARBA" id="ARBA00023317"/>
    </source>
</evidence>
<evidence type="ECO:0000256" key="7">
    <source>
        <dbReference type="ARBA" id="ARBA00022723"/>
    </source>
</evidence>
<dbReference type="SUPFAM" id="SSF51621">
    <property type="entry name" value="Phosphoenolpyruvate/pyruvate domain"/>
    <property type="match status" value="1"/>
</dbReference>
<dbReference type="NCBIfam" id="NF011314">
    <property type="entry name" value="PRK14725.1"/>
    <property type="match status" value="1"/>
</dbReference>
<keyword evidence="8" id="KW-0547">Nucleotide-binding</keyword>
<comment type="caution">
    <text evidence="15">The sequence shown here is derived from an EMBL/GenBank/DDBJ whole genome shotgun (WGS) entry which is preliminary data.</text>
</comment>
<reference evidence="15 16" key="1">
    <citation type="submission" date="2020-07" db="EMBL/GenBank/DDBJ databases">
        <title>Genomic Encyclopedia of Type Strains, Phase IV (KMG-IV): sequencing the most valuable type-strain genomes for metagenomic binning, comparative biology and taxonomic classification.</title>
        <authorList>
            <person name="Goeker M."/>
        </authorList>
    </citation>
    <scope>NUCLEOTIDE SEQUENCE [LARGE SCALE GENOMIC DNA]</scope>
    <source>
        <strain evidence="15 16">DSM 15730</strain>
    </source>
</reference>
<dbReference type="AlphaFoldDB" id="A0A7V9Z842"/>
<evidence type="ECO:0000256" key="6">
    <source>
        <dbReference type="ARBA" id="ARBA00022679"/>
    </source>
</evidence>
<dbReference type="InterPro" id="IPR015813">
    <property type="entry name" value="Pyrv/PenolPyrv_kinase-like_dom"/>
</dbReference>
<evidence type="ECO:0000256" key="5">
    <source>
        <dbReference type="ARBA" id="ARBA00018587"/>
    </source>
</evidence>
<evidence type="ECO:0000256" key="1">
    <source>
        <dbReference type="ARBA" id="ARBA00001958"/>
    </source>
</evidence>
<keyword evidence="10" id="KW-0067">ATP-binding</keyword>
<dbReference type="InterPro" id="IPR011037">
    <property type="entry name" value="Pyrv_Knase-like_insert_dom_sf"/>
</dbReference>
<keyword evidence="16" id="KW-1185">Reference proteome</keyword>
<keyword evidence="6 15" id="KW-0808">Transferase</keyword>
<dbReference type="EMBL" id="JACDUT010000007">
    <property type="protein sequence ID" value="MBA2875683.1"/>
    <property type="molecule type" value="Genomic_DNA"/>
</dbReference>
<dbReference type="InterPro" id="IPR015793">
    <property type="entry name" value="Pyrv_Knase_brl"/>
</dbReference>
<evidence type="ECO:0000256" key="2">
    <source>
        <dbReference type="ARBA" id="ARBA00004997"/>
    </source>
</evidence>
<dbReference type="RefSeq" id="WP_181556470.1">
    <property type="nucleotide sequence ID" value="NZ_JACDUT010000007.1"/>
</dbReference>
<keyword evidence="13 15" id="KW-0670">Pyruvate</keyword>
<feature type="domain" description="Pyruvate kinase barrel" evidence="14">
    <location>
        <begin position="127"/>
        <end position="210"/>
    </location>
</feature>
<evidence type="ECO:0000256" key="4">
    <source>
        <dbReference type="ARBA" id="ARBA00012142"/>
    </source>
</evidence>
<evidence type="ECO:0000313" key="16">
    <source>
        <dbReference type="Proteomes" id="UP000523087"/>
    </source>
</evidence>
<name>A0A7V9Z842_9BACL</name>
<dbReference type="Proteomes" id="UP000523087">
    <property type="component" value="Unassembled WGS sequence"/>
</dbReference>
<dbReference type="GO" id="GO:0016301">
    <property type="term" value="F:kinase activity"/>
    <property type="evidence" value="ECO:0007669"/>
    <property type="project" value="UniProtKB-KW"/>
</dbReference>
<dbReference type="InterPro" id="IPR040442">
    <property type="entry name" value="Pyrv_kinase-like_dom_sf"/>
</dbReference>
<evidence type="ECO:0000256" key="10">
    <source>
        <dbReference type="ARBA" id="ARBA00022840"/>
    </source>
</evidence>
<evidence type="ECO:0000256" key="8">
    <source>
        <dbReference type="ARBA" id="ARBA00022741"/>
    </source>
</evidence>
<keyword evidence="7" id="KW-0479">Metal-binding</keyword>
<dbReference type="Gene3D" id="2.40.33.10">
    <property type="entry name" value="PK beta-barrel domain-like"/>
    <property type="match status" value="1"/>
</dbReference>